<name>A0AAW2BKY4_9ROSI</name>
<dbReference type="EMBL" id="JAZDWU010000011">
    <property type="protein sequence ID" value="KAK9985852.1"/>
    <property type="molecule type" value="Genomic_DNA"/>
</dbReference>
<dbReference type="Proteomes" id="UP001459277">
    <property type="component" value="Unassembled WGS sequence"/>
</dbReference>
<organism evidence="1 2">
    <name type="scientific">Lithocarpus litseifolius</name>
    <dbReference type="NCBI Taxonomy" id="425828"/>
    <lineage>
        <taxon>Eukaryota</taxon>
        <taxon>Viridiplantae</taxon>
        <taxon>Streptophyta</taxon>
        <taxon>Embryophyta</taxon>
        <taxon>Tracheophyta</taxon>
        <taxon>Spermatophyta</taxon>
        <taxon>Magnoliopsida</taxon>
        <taxon>eudicotyledons</taxon>
        <taxon>Gunneridae</taxon>
        <taxon>Pentapetalae</taxon>
        <taxon>rosids</taxon>
        <taxon>fabids</taxon>
        <taxon>Fagales</taxon>
        <taxon>Fagaceae</taxon>
        <taxon>Lithocarpus</taxon>
    </lineage>
</organism>
<dbReference type="AlphaFoldDB" id="A0AAW2BKY4"/>
<evidence type="ECO:0000313" key="1">
    <source>
        <dbReference type="EMBL" id="KAK9985852.1"/>
    </source>
</evidence>
<protein>
    <submittedName>
        <fullName evidence="1">Uncharacterized protein</fullName>
    </submittedName>
</protein>
<proteinExistence type="predicted"/>
<reference evidence="1 2" key="1">
    <citation type="submission" date="2024-01" db="EMBL/GenBank/DDBJ databases">
        <title>A telomere-to-telomere, gap-free genome of sweet tea (Lithocarpus litseifolius).</title>
        <authorList>
            <person name="Zhou J."/>
        </authorList>
    </citation>
    <scope>NUCLEOTIDE SEQUENCE [LARGE SCALE GENOMIC DNA]</scope>
    <source>
        <strain evidence="1">Zhou-2022a</strain>
        <tissue evidence="1">Leaf</tissue>
    </source>
</reference>
<sequence>MGLLCRRRNRTSLKLCRSFARIVTLLGSRSYGGLENWFIEATVMAKREAWPCVDCRCCVHHHCLHRDSSTSKTTALPPPLLPLLRSDHRLDHQKGITPIYNSVKNRLHRTCHAPPRAASVLHALPRASTRQNNSR</sequence>
<accession>A0AAW2BKY4</accession>
<gene>
    <name evidence="1" type="ORF">SO802_030803</name>
</gene>
<evidence type="ECO:0000313" key="2">
    <source>
        <dbReference type="Proteomes" id="UP001459277"/>
    </source>
</evidence>
<keyword evidence="2" id="KW-1185">Reference proteome</keyword>
<comment type="caution">
    <text evidence="1">The sequence shown here is derived from an EMBL/GenBank/DDBJ whole genome shotgun (WGS) entry which is preliminary data.</text>
</comment>